<dbReference type="SUPFAM" id="SSF51126">
    <property type="entry name" value="Pectin lyase-like"/>
    <property type="match status" value="1"/>
</dbReference>
<organism evidence="3 4">
    <name type="scientific">Fusobacterium varium ATCC 27725</name>
    <dbReference type="NCBI Taxonomy" id="469618"/>
    <lineage>
        <taxon>Bacteria</taxon>
        <taxon>Fusobacteriati</taxon>
        <taxon>Fusobacteriota</taxon>
        <taxon>Fusobacteriia</taxon>
        <taxon>Fusobacteriales</taxon>
        <taxon>Fusobacteriaceae</taxon>
        <taxon>Fusobacterium</taxon>
    </lineage>
</organism>
<dbReference type="GeneID" id="77467737"/>
<accession>A0ABM6U3R5</accession>
<dbReference type="EMBL" id="CP028103">
    <property type="protein sequence ID" value="AVQ30970.1"/>
    <property type="molecule type" value="Genomic_DNA"/>
</dbReference>
<evidence type="ECO:0000256" key="1">
    <source>
        <dbReference type="SAM" id="Phobius"/>
    </source>
</evidence>
<evidence type="ECO:0000313" key="4">
    <source>
        <dbReference type="Proteomes" id="UP000241238"/>
    </source>
</evidence>
<keyword evidence="1" id="KW-0812">Transmembrane</keyword>
<dbReference type="Pfam" id="PF05860">
    <property type="entry name" value="TPS"/>
    <property type="match status" value="1"/>
</dbReference>
<proteinExistence type="predicted"/>
<dbReference type="NCBIfam" id="TIGR01901">
    <property type="entry name" value="adhes_NPXG"/>
    <property type="match status" value="1"/>
</dbReference>
<feature type="domain" description="Filamentous haemagglutinin FhaB/tRNA nuclease CdiA-like TPS" evidence="2">
    <location>
        <begin position="48"/>
        <end position="169"/>
    </location>
</feature>
<dbReference type="RefSeq" id="WP_005949989.1">
    <property type="nucleotide sequence ID" value="NZ_CP028103.1"/>
</dbReference>
<evidence type="ECO:0000313" key="3">
    <source>
        <dbReference type="EMBL" id="AVQ30970.1"/>
    </source>
</evidence>
<gene>
    <name evidence="3" type="ORF">C4N18_06995</name>
</gene>
<dbReference type="Proteomes" id="UP000241238">
    <property type="component" value="Chromosome"/>
</dbReference>
<name>A0ABM6U3R5_FUSVA</name>
<dbReference type="InterPro" id="IPR008638">
    <property type="entry name" value="FhaB/CdiA-like_TPS"/>
</dbReference>
<keyword evidence="1" id="KW-0472">Membrane</keyword>
<sequence length="1531" mass="166671">MEILKNKLLKRLIIYTYIFFSIFTQQVIASAKVVDQNRNQQVNVEKAPNGVPIVNINAPNKNGVSHNYFKEYNVGKEGVLLNNSSKENNRTQLGGIIQGNSNLKGREADVILTEVTGVNRSNIEGYTEVVGKSAEYILANPNGIYLNGAGFINTPRVILTTGKSITDEFGDLKGFDIDDGTVVVGSQGIDGKNMRMVDIVSRTAELNGAVYGGEEVNVVLGRNEYNHETGEVKAKAEKDGDKPKVALDAKALGSIYAGRIYLQSTEKGVGVNSQGEMLAGSGDLEIDVNGDLILKDAQAKNDIKINAENVKIQEKAIAENNINIKSKDIVNTGNISSNKNIEINSSNIENKGNISSKNINMSNKEKIVNTGKISADNVTITSKDMENKELTALNADITLSGNLKNESLKAVENLKIKGKNIENTGTIAANKKVKIESTNLSNKGNISGNDIEIKSENNILNEKNIISSSINISSKFLYNNGLIQADVLTLKMTDYLENNGSILGKTATLNASQISNRGIIYGENYFTLVSSKYINEGSGIITGGHLFIDGVGDNAGDISGEKLVVSGEKIKNSGNITGEDTLTITADLNNSGTVQGKNLVNIIGNIDNSQNIKSEKELNISGNIINTGYIYSENAEITGNINNNGDILSLLNMKITGNVINNKNMSSGSKLTLLSDSILNNDRISALELLITGTRLINNGIITSDTGIFNIYNFENSGTVYGKKDITISGNKIVNTALIQSSNNLYLISKNIINKGDIFSGNNMDITSQFVNNSGRIIGDGDLKFDTDNSVENSNLIQGNNITIKEIDNSGKLIAKGSIKASKAKNTGTISALKNFEGEALLNFLFGKLILGENMSLEKELLNEGIITVKGDITAENVSNTGSIISDKDIRLKELDNSNGTIEGRNIEIENTEALNNQSGDIRVFDNDSVLSIQAENIYNTDGRIQSQGQLELNIFNSFTLEGNYIGNNLLKITAESLAVNTDIENNGDIVLNLTGDFLNNSKFVGGNNLTINAVNLINNKILGSTKSFTTNLSGKLNNFNSIVLGNGNNTITTGGSITNNGILTSQNNLDVNSKELINNGQIASGNILILNAESILNGNYSLIYSKDDMTISLKEDFINNKGEIFSGNNIEIKTLGKVQNNAGIIESMGDIYIEAVQIENLGEIAEGSTVVEKGFGAVENMSKEEKNRIKDKFLSLIATEENSEKYGKVYFNSSSLGWEDEYTNKMAYISSGKNVTLKTTGDVINRGGNISADRDINISAYRLINGNFLDSIGDYEDKAAETDKRTKISAGNNINISAIQVGDGILTKEENTVNEKTIDMEQIILNSSDVERTGTINTESYITIPEGDKELFVVNKDLIDSKDISIDFKEKIEIEDNEISSINNSISTEKNPKFKYLIETNLKFIDMSYYLGSDYLFEKIGYNPEKDIKLLGDSFYESRIVNRAILENTGKRYLNGAVNDREQMQILLDNSIKAMEDLNLSIGVALTKEQINNLKNDIIWYVEEEINGIKVLVPKVYLSKETLASLEKFN</sequence>
<keyword evidence="4" id="KW-1185">Reference proteome</keyword>
<keyword evidence="1" id="KW-1133">Transmembrane helix</keyword>
<dbReference type="SMART" id="SM00912">
    <property type="entry name" value="Haemagg_act"/>
    <property type="match status" value="1"/>
</dbReference>
<feature type="transmembrane region" description="Helical" evidence="1">
    <location>
        <begin position="12"/>
        <end position="31"/>
    </location>
</feature>
<dbReference type="Gene3D" id="2.160.20.10">
    <property type="entry name" value="Single-stranded right-handed beta-helix, Pectin lyase-like"/>
    <property type="match status" value="1"/>
</dbReference>
<protein>
    <submittedName>
        <fullName evidence="3">Filamentous hemagglutinin N-terminal domain-containing protein</fullName>
    </submittedName>
</protein>
<evidence type="ECO:0000259" key="2">
    <source>
        <dbReference type="SMART" id="SM00912"/>
    </source>
</evidence>
<dbReference type="InterPro" id="IPR011050">
    <property type="entry name" value="Pectin_lyase_fold/virulence"/>
</dbReference>
<reference evidence="4" key="1">
    <citation type="journal article" date="2018" name="MSphere">
        <title>Fusobacterium Genomics Using MinION and Illumina Sequencing Enables Genome Completion and Correction.</title>
        <authorList>
            <person name="Todd S.M."/>
            <person name="Settlage R.E."/>
            <person name="Lahmers K.K."/>
            <person name="Slade D.J."/>
        </authorList>
    </citation>
    <scope>NUCLEOTIDE SEQUENCE [LARGE SCALE GENOMIC DNA]</scope>
    <source>
        <strain evidence="4">ATCC 27725</strain>
    </source>
</reference>
<dbReference type="InterPro" id="IPR012334">
    <property type="entry name" value="Pectin_lyas_fold"/>
</dbReference>